<dbReference type="GO" id="GO:0035091">
    <property type="term" value="F:phosphatidylinositol binding"/>
    <property type="evidence" value="ECO:0007669"/>
    <property type="project" value="InterPro"/>
</dbReference>
<feature type="compositionally biased region" description="Polar residues" evidence="10">
    <location>
        <begin position="682"/>
        <end position="721"/>
    </location>
</feature>
<evidence type="ECO:0000259" key="11">
    <source>
        <dbReference type="PROSITE" id="PS50002"/>
    </source>
</evidence>
<feature type="domain" description="SH3" evidence="11">
    <location>
        <begin position="247"/>
        <end position="306"/>
    </location>
</feature>
<feature type="compositionally biased region" description="Polar residues" evidence="10">
    <location>
        <begin position="581"/>
        <end position="590"/>
    </location>
</feature>
<keyword evidence="6" id="KW-0813">Transport</keyword>
<dbReference type="PROSITE" id="PS50179">
    <property type="entry name" value="VHS"/>
    <property type="match status" value="1"/>
</dbReference>
<feature type="region of interest" description="Disordered" evidence="10">
    <location>
        <begin position="548"/>
        <end position="749"/>
    </location>
</feature>
<dbReference type="PROSITE" id="PS50002">
    <property type="entry name" value="SH3"/>
    <property type="match status" value="1"/>
</dbReference>
<dbReference type="Gene3D" id="1.25.40.90">
    <property type="match status" value="1"/>
</dbReference>
<evidence type="ECO:0000256" key="4">
    <source>
        <dbReference type="ARBA" id="ARBA00018978"/>
    </source>
</evidence>
<dbReference type="GO" id="GO:0043328">
    <property type="term" value="P:protein transport to vacuole involved in ubiquitin-dependent protein catabolic process via the multivesicular body sorting pathway"/>
    <property type="evidence" value="ECO:0007669"/>
    <property type="project" value="TreeGrafter"/>
</dbReference>
<evidence type="ECO:0000256" key="2">
    <source>
        <dbReference type="ARBA" id="ARBA00009666"/>
    </source>
</evidence>
<dbReference type="InterPro" id="IPR036028">
    <property type="entry name" value="SH3-like_dom_sf"/>
</dbReference>
<dbReference type="InterPro" id="IPR008942">
    <property type="entry name" value="ENTH_VHS"/>
</dbReference>
<feature type="region of interest" description="Disordered" evidence="10">
    <location>
        <begin position="151"/>
        <end position="246"/>
    </location>
</feature>
<protein>
    <recommendedName>
        <fullName evidence="3">Class E vacuolar protein-sorting machinery protein HSE1</fullName>
    </recommendedName>
    <alternativeName>
        <fullName evidence="4">Class E vacuolar protein-sorting machinery protein hse1</fullName>
    </alternativeName>
</protein>
<keyword evidence="7" id="KW-0967">Endosome</keyword>
<sequence length="749" mass="79865">MTSMFRAAANPYDDIVGKATHEDLLSEDWDANLQICDRVSEEGEQGAKDAVASLGKRLIHRNPNVQIFALELANSLAQNCGRPAHAELSSRAWTSALDRLISDRTTVAQVKTRALKFVQQWTKQFGSDPSLGVMQELYDSLKARKMFDAVDDAPKVGGGGGVAADEERRERLRREEEEELARVLELSMRDKGGRGGAATNRAGEGSAGPSGSSAPQPEQRNTTSTGPSAQPYVARDPTPPPVLPSKATAARVRAIYPFTTTERGELSFDKGDVIKVIDRMYDEWYTGAVGGRIGIFPVSYVEPLPDPTPAELAKEAQDEARVFAAQGLIVNLQRMLDRLDPSRGDRIEDSPEVEELYRRVVEVQPEIVGLMKKYADQKAELEHIHAGFIKAQRQYAKMTQPPQAQPAYPIAYAGHPQYAPRPGHAHRASSYGSLAPGGAPYQGQTFQGSPAGPGHPSPQAQPDQQAAIAAAWAQYYQQQAQAGAAAPAGGASPANTQPGAAVPAQSQEEAAKIAAAWQAYYAAQAQYAQQMAAQGWSQAQIQQAQAQAAGQGLGGQPAHQPAPQAAQQGSQEGYAPDRSADNASIRSSSGPAAPQGHDNSREQAPYGHHSSGSMSMPQPQIYGQPMNHANQSQTSLLPPNAPIGQNAAFLPAQGQPAQISASPQPMMPAPSMSFPSAPQEEPTLQQQHSQSSGNYAPPGQTGQAWQPSAPGQAQLPSSPGQSPRMEHGQVAQRQPQTGLETSIAQMAFQ</sequence>
<evidence type="ECO:0000313" key="13">
    <source>
        <dbReference type="EMBL" id="GHJ83801.1"/>
    </source>
</evidence>
<dbReference type="InterPro" id="IPR003903">
    <property type="entry name" value="UIM_dom"/>
</dbReference>
<dbReference type="Gene3D" id="1.20.5.1940">
    <property type="match status" value="1"/>
</dbReference>
<dbReference type="PROSITE" id="PS50330">
    <property type="entry name" value="UIM"/>
    <property type="match status" value="1"/>
</dbReference>
<feature type="domain" description="VHS" evidence="12">
    <location>
        <begin position="19"/>
        <end position="144"/>
    </location>
</feature>
<dbReference type="InterPro" id="IPR050670">
    <property type="entry name" value="STAM"/>
</dbReference>
<dbReference type="Pfam" id="PF00018">
    <property type="entry name" value="SH3_1"/>
    <property type="match status" value="1"/>
</dbReference>
<gene>
    <name evidence="13" type="ORF">NliqN6_0203</name>
</gene>
<dbReference type="PANTHER" id="PTHR45929">
    <property type="entry name" value="JAK PATHWAY SIGNAL TRANSDUCTION ADAPTOR MOLECULE"/>
    <property type="match status" value="1"/>
</dbReference>
<dbReference type="InterPro" id="IPR001452">
    <property type="entry name" value="SH3_domain"/>
</dbReference>
<name>A0A8H3YDH8_9TREE</name>
<evidence type="ECO:0000256" key="1">
    <source>
        <dbReference type="ARBA" id="ARBA00004125"/>
    </source>
</evidence>
<feature type="compositionally biased region" description="Low complexity" evidence="10">
    <location>
        <begin position="660"/>
        <end position="679"/>
    </location>
</feature>
<dbReference type="SUPFAM" id="SSF48464">
    <property type="entry name" value="ENTH/VHS domain"/>
    <property type="match status" value="1"/>
</dbReference>
<dbReference type="GO" id="GO:0043130">
    <property type="term" value="F:ubiquitin binding"/>
    <property type="evidence" value="ECO:0007669"/>
    <property type="project" value="InterPro"/>
</dbReference>
<keyword evidence="8" id="KW-0653">Protein transport</keyword>
<feature type="compositionally biased region" description="Low complexity" evidence="10">
    <location>
        <begin position="197"/>
        <end position="219"/>
    </location>
</feature>
<dbReference type="SMART" id="SM00326">
    <property type="entry name" value="SH3"/>
    <property type="match status" value="1"/>
</dbReference>
<evidence type="ECO:0000256" key="8">
    <source>
        <dbReference type="ARBA" id="ARBA00022927"/>
    </source>
</evidence>
<dbReference type="GO" id="GO:0010008">
    <property type="term" value="C:endosome membrane"/>
    <property type="evidence" value="ECO:0007669"/>
    <property type="project" value="UniProtKB-SubCell"/>
</dbReference>
<evidence type="ECO:0000256" key="7">
    <source>
        <dbReference type="ARBA" id="ARBA00022753"/>
    </source>
</evidence>
<dbReference type="PANTHER" id="PTHR45929:SF3">
    <property type="entry name" value="JAK PATHWAY SIGNAL TRANSDUCTION ADAPTOR MOLECULE"/>
    <property type="match status" value="1"/>
</dbReference>
<dbReference type="CDD" id="cd16978">
    <property type="entry name" value="VHS_HSE1"/>
    <property type="match status" value="1"/>
</dbReference>
<evidence type="ECO:0000256" key="9">
    <source>
        <dbReference type="PROSITE-ProRule" id="PRU00192"/>
    </source>
</evidence>
<dbReference type="Pfam" id="PF00790">
    <property type="entry name" value="VHS"/>
    <property type="match status" value="1"/>
</dbReference>
<dbReference type="SUPFAM" id="SSF50044">
    <property type="entry name" value="SH3-domain"/>
    <property type="match status" value="1"/>
</dbReference>
<comment type="subcellular location">
    <subcellularLocation>
        <location evidence="1">Endosome membrane</location>
        <topology evidence="1">Peripheral membrane protein</topology>
        <orientation evidence="1">Cytoplasmic side</orientation>
    </subcellularLocation>
</comment>
<evidence type="ECO:0000256" key="10">
    <source>
        <dbReference type="SAM" id="MobiDB-lite"/>
    </source>
</evidence>
<dbReference type="OrthoDB" id="10255964at2759"/>
<feature type="compositionally biased region" description="Basic and acidic residues" evidence="10">
    <location>
        <begin position="165"/>
        <end position="175"/>
    </location>
</feature>
<accession>A0A8H3YDH8</accession>
<feature type="compositionally biased region" description="Polar residues" evidence="10">
    <location>
        <begin position="731"/>
        <end position="749"/>
    </location>
</feature>
<dbReference type="Gene3D" id="2.30.30.40">
    <property type="entry name" value="SH3 Domains"/>
    <property type="match status" value="1"/>
</dbReference>
<dbReference type="SMART" id="SM00288">
    <property type="entry name" value="VHS"/>
    <property type="match status" value="1"/>
</dbReference>
<comment type="similarity">
    <text evidence="2">Belongs to the STAM family.</text>
</comment>
<feature type="compositionally biased region" description="Polar residues" evidence="10">
    <location>
        <begin position="627"/>
        <end position="637"/>
    </location>
</feature>
<dbReference type="GO" id="GO:0033565">
    <property type="term" value="C:ESCRT-0 complex"/>
    <property type="evidence" value="ECO:0007669"/>
    <property type="project" value="TreeGrafter"/>
</dbReference>
<proteinExistence type="inferred from homology"/>
<dbReference type="EMBL" id="BLZA01000005">
    <property type="protein sequence ID" value="GHJ83801.1"/>
    <property type="molecule type" value="Genomic_DNA"/>
</dbReference>
<comment type="caution">
    <text evidence="13">The sequence shown here is derived from an EMBL/GenBank/DDBJ whole genome shotgun (WGS) entry which is preliminary data.</text>
</comment>
<dbReference type="AlphaFoldDB" id="A0A8H3YDH8"/>
<keyword evidence="5 9" id="KW-0728">SH3 domain</keyword>
<dbReference type="InterPro" id="IPR002014">
    <property type="entry name" value="VHS_dom"/>
</dbReference>
<dbReference type="Proteomes" id="UP000620104">
    <property type="component" value="Unassembled WGS sequence"/>
</dbReference>
<feature type="compositionally biased region" description="Low complexity" evidence="10">
    <location>
        <begin position="457"/>
        <end position="466"/>
    </location>
</feature>
<feature type="region of interest" description="Disordered" evidence="10">
    <location>
        <begin position="413"/>
        <end position="466"/>
    </location>
</feature>
<evidence type="ECO:0000256" key="3">
    <source>
        <dbReference type="ARBA" id="ARBA00017923"/>
    </source>
</evidence>
<evidence type="ECO:0000313" key="14">
    <source>
        <dbReference type="Proteomes" id="UP000620104"/>
    </source>
</evidence>
<evidence type="ECO:0000259" key="12">
    <source>
        <dbReference type="PROSITE" id="PS50179"/>
    </source>
</evidence>
<evidence type="ECO:0000256" key="6">
    <source>
        <dbReference type="ARBA" id="ARBA00022448"/>
    </source>
</evidence>
<keyword evidence="14" id="KW-1185">Reference proteome</keyword>
<reference evidence="13" key="1">
    <citation type="submission" date="2020-07" db="EMBL/GenBank/DDBJ databases">
        <title>Draft Genome Sequence of a Deep-Sea Yeast, Naganishia (Cryptococcus) liquefaciens strain N6.</title>
        <authorList>
            <person name="Han Y.W."/>
            <person name="Kajitani R."/>
            <person name="Morimoto H."/>
            <person name="Parhat M."/>
            <person name="Tsubouchi H."/>
            <person name="Bakenova O."/>
            <person name="Ogata M."/>
            <person name="Argunhan B."/>
            <person name="Aoki R."/>
            <person name="Kajiwara S."/>
            <person name="Itoh T."/>
            <person name="Iwasaki H."/>
        </authorList>
    </citation>
    <scope>NUCLEOTIDE SEQUENCE</scope>
    <source>
        <strain evidence="13">N6</strain>
    </source>
</reference>
<organism evidence="13 14">
    <name type="scientific">Naganishia liquefaciens</name>
    <dbReference type="NCBI Taxonomy" id="104408"/>
    <lineage>
        <taxon>Eukaryota</taxon>
        <taxon>Fungi</taxon>
        <taxon>Dikarya</taxon>
        <taxon>Basidiomycota</taxon>
        <taxon>Agaricomycotina</taxon>
        <taxon>Tremellomycetes</taxon>
        <taxon>Filobasidiales</taxon>
        <taxon>Filobasidiaceae</taxon>
        <taxon>Naganishia</taxon>
    </lineage>
</organism>
<feature type="compositionally biased region" description="Low complexity" evidence="10">
    <location>
        <begin position="548"/>
        <end position="571"/>
    </location>
</feature>
<dbReference type="PRINTS" id="PR00452">
    <property type="entry name" value="SH3DOMAIN"/>
</dbReference>
<evidence type="ECO:0000256" key="5">
    <source>
        <dbReference type="ARBA" id="ARBA00022443"/>
    </source>
</evidence>